<dbReference type="Proteomes" id="UP001217476">
    <property type="component" value="Chromosome"/>
</dbReference>
<gene>
    <name evidence="10" type="ORF">P0Y65_20300</name>
</gene>
<keyword evidence="6 8" id="KW-0472">Membrane</keyword>
<evidence type="ECO:0000256" key="7">
    <source>
        <dbReference type="ARBA" id="ARBA00034247"/>
    </source>
</evidence>
<feature type="domain" description="GGDEF" evidence="9">
    <location>
        <begin position="227"/>
        <end position="359"/>
    </location>
</feature>
<keyword evidence="4 8" id="KW-0812">Transmembrane</keyword>
<evidence type="ECO:0000256" key="2">
    <source>
        <dbReference type="ARBA" id="ARBA00012528"/>
    </source>
</evidence>
<evidence type="ECO:0000256" key="1">
    <source>
        <dbReference type="ARBA" id="ARBA00004651"/>
    </source>
</evidence>
<dbReference type="Gene3D" id="3.30.70.270">
    <property type="match status" value="1"/>
</dbReference>
<dbReference type="InterPro" id="IPR029787">
    <property type="entry name" value="Nucleotide_cyclase"/>
</dbReference>
<dbReference type="SMART" id="SM00267">
    <property type="entry name" value="GGDEF"/>
    <property type="match status" value="1"/>
</dbReference>
<evidence type="ECO:0000256" key="5">
    <source>
        <dbReference type="ARBA" id="ARBA00022989"/>
    </source>
</evidence>
<dbReference type="InterPro" id="IPR000160">
    <property type="entry name" value="GGDEF_dom"/>
</dbReference>
<evidence type="ECO:0000256" key="3">
    <source>
        <dbReference type="ARBA" id="ARBA00022475"/>
    </source>
</evidence>
<dbReference type="EMBL" id="CP119312">
    <property type="protein sequence ID" value="WEK04486.1"/>
    <property type="molecule type" value="Genomic_DNA"/>
</dbReference>
<keyword evidence="10" id="KW-0808">Transferase</keyword>
<dbReference type="EC" id="2.7.7.65" evidence="2"/>
<evidence type="ECO:0000256" key="8">
    <source>
        <dbReference type="SAM" id="Phobius"/>
    </source>
</evidence>
<comment type="catalytic activity">
    <reaction evidence="7">
        <text>2 GTP = 3',3'-c-di-GMP + 2 diphosphate</text>
        <dbReference type="Rhea" id="RHEA:24898"/>
        <dbReference type="ChEBI" id="CHEBI:33019"/>
        <dbReference type="ChEBI" id="CHEBI:37565"/>
        <dbReference type="ChEBI" id="CHEBI:58805"/>
        <dbReference type="EC" id="2.7.7.65"/>
    </reaction>
</comment>
<keyword evidence="10" id="KW-0548">Nucleotidyltransferase</keyword>
<accession>A0AAJ5VUQ6</accession>
<dbReference type="InterPro" id="IPR043128">
    <property type="entry name" value="Rev_trsase/Diguanyl_cyclase"/>
</dbReference>
<dbReference type="GO" id="GO:0071555">
    <property type="term" value="P:cell wall organization"/>
    <property type="evidence" value="ECO:0007669"/>
    <property type="project" value="InterPro"/>
</dbReference>
<dbReference type="Pfam" id="PF07694">
    <property type="entry name" value="5TM-5TMR_LYT"/>
    <property type="match status" value="1"/>
</dbReference>
<comment type="subcellular location">
    <subcellularLocation>
        <location evidence="1">Cell membrane</location>
        <topology evidence="1">Multi-pass membrane protein</topology>
    </subcellularLocation>
</comment>
<dbReference type="InterPro" id="IPR011620">
    <property type="entry name" value="Sig_transdc_His_kinase_LytS_TM"/>
</dbReference>
<reference evidence="10" key="1">
    <citation type="submission" date="2023-03" db="EMBL/GenBank/DDBJ databases">
        <title>Andean soil-derived lignocellulolytic bacterial consortium as a source of novel taxa and putative plastic-active enzymes.</title>
        <authorList>
            <person name="Diaz-Garcia L."/>
            <person name="Chuvochina M."/>
            <person name="Feuerriegel G."/>
            <person name="Bunk B."/>
            <person name="Sproer C."/>
            <person name="Streit W.R."/>
            <person name="Rodriguez L.M."/>
            <person name="Overmann J."/>
            <person name="Jimenez D.J."/>
        </authorList>
    </citation>
    <scope>NUCLEOTIDE SEQUENCE</scope>
    <source>
        <strain evidence="10">MAG 4196</strain>
    </source>
</reference>
<evidence type="ECO:0000313" key="11">
    <source>
        <dbReference type="Proteomes" id="UP001217476"/>
    </source>
</evidence>
<dbReference type="GO" id="GO:1902201">
    <property type="term" value="P:negative regulation of bacterial-type flagellum-dependent cell motility"/>
    <property type="evidence" value="ECO:0007669"/>
    <property type="project" value="TreeGrafter"/>
</dbReference>
<dbReference type="InterPro" id="IPR050469">
    <property type="entry name" value="Diguanylate_Cyclase"/>
</dbReference>
<dbReference type="FunFam" id="3.30.70.270:FF:000001">
    <property type="entry name" value="Diguanylate cyclase domain protein"/>
    <property type="match status" value="1"/>
</dbReference>
<dbReference type="GO" id="GO:0000155">
    <property type="term" value="F:phosphorelay sensor kinase activity"/>
    <property type="evidence" value="ECO:0007669"/>
    <property type="project" value="InterPro"/>
</dbReference>
<dbReference type="PANTHER" id="PTHR45138:SF9">
    <property type="entry name" value="DIGUANYLATE CYCLASE DGCM-RELATED"/>
    <property type="match status" value="1"/>
</dbReference>
<proteinExistence type="predicted"/>
<dbReference type="GO" id="GO:0052621">
    <property type="term" value="F:diguanylate cyclase activity"/>
    <property type="evidence" value="ECO:0007669"/>
    <property type="project" value="UniProtKB-EC"/>
</dbReference>
<feature type="transmembrane region" description="Helical" evidence="8">
    <location>
        <begin position="161"/>
        <end position="184"/>
    </location>
</feature>
<dbReference type="AlphaFoldDB" id="A0AAJ5VUQ6"/>
<evidence type="ECO:0000259" key="9">
    <source>
        <dbReference type="PROSITE" id="PS50887"/>
    </source>
</evidence>
<dbReference type="CDD" id="cd01949">
    <property type="entry name" value="GGDEF"/>
    <property type="match status" value="1"/>
</dbReference>
<protein>
    <recommendedName>
        <fullName evidence="2">diguanylate cyclase</fullName>
        <ecNumber evidence="2">2.7.7.65</ecNumber>
    </recommendedName>
</protein>
<dbReference type="GO" id="GO:0005886">
    <property type="term" value="C:plasma membrane"/>
    <property type="evidence" value="ECO:0007669"/>
    <property type="project" value="UniProtKB-SubCell"/>
</dbReference>
<evidence type="ECO:0000256" key="6">
    <source>
        <dbReference type="ARBA" id="ARBA00023136"/>
    </source>
</evidence>
<dbReference type="NCBIfam" id="TIGR00254">
    <property type="entry name" value="GGDEF"/>
    <property type="match status" value="1"/>
</dbReference>
<feature type="transmembrane region" description="Helical" evidence="8">
    <location>
        <begin position="97"/>
        <end position="124"/>
    </location>
</feature>
<sequence length="378" mass="40278">MLVQDTIIALIHGVGLLALMAIAFGQVERQQHWARGFRSFIHGLIFGSGAIVAMLAPARIGDGIIVDSRALIVAFAAAFGGWPAALVAVAISASFRLWLGGIGATPGAVGIAAAAALGLGWRHYLRPKTRIKPRHLVVLGLVVSCYLLPSMAMGYSTISTVIGIIGPYMVAASVFASVLLGLFVDRELNQIEREQQWKMRALTDPLTALPNRRAFERGIDNLRLDKDQAALLIIDLDHFKLVNDTHGHAAGDYVLQQVSLILRANMRNGDLLSRLGGEELAVLLPDTGTVDAKLIAERLRQAIEALNIHWENQTISITASFGVVVGLGTLASAEMFARADAALYAAKNTGRNRVVFSGEMLAPGDGTAVMPLAPGRAA</sequence>
<dbReference type="Pfam" id="PF00990">
    <property type="entry name" value="GGDEF"/>
    <property type="match status" value="1"/>
</dbReference>
<name>A0AAJ5VUQ6_9HYPH</name>
<feature type="transmembrane region" description="Helical" evidence="8">
    <location>
        <begin position="136"/>
        <end position="155"/>
    </location>
</feature>
<feature type="transmembrane region" description="Helical" evidence="8">
    <location>
        <begin position="7"/>
        <end position="27"/>
    </location>
</feature>
<dbReference type="GO" id="GO:0043709">
    <property type="term" value="P:cell adhesion involved in single-species biofilm formation"/>
    <property type="evidence" value="ECO:0007669"/>
    <property type="project" value="TreeGrafter"/>
</dbReference>
<feature type="transmembrane region" description="Helical" evidence="8">
    <location>
        <begin position="39"/>
        <end position="58"/>
    </location>
</feature>
<organism evidence="10 11">
    <name type="scientific">Candidatus Devosia phytovorans</name>
    <dbReference type="NCBI Taxonomy" id="3121372"/>
    <lineage>
        <taxon>Bacteria</taxon>
        <taxon>Pseudomonadati</taxon>
        <taxon>Pseudomonadota</taxon>
        <taxon>Alphaproteobacteria</taxon>
        <taxon>Hyphomicrobiales</taxon>
        <taxon>Devosiaceae</taxon>
        <taxon>Devosia</taxon>
    </lineage>
</organism>
<keyword evidence="5 8" id="KW-1133">Transmembrane helix</keyword>
<evidence type="ECO:0000256" key="4">
    <source>
        <dbReference type="ARBA" id="ARBA00022692"/>
    </source>
</evidence>
<feature type="transmembrane region" description="Helical" evidence="8">
    <location>
        <begin position="70"/>
        <end position="91"/>
    </location>
</feature>
<dbReference type="PROSITE" id="PS50887">
    <property type="entry name" value="GGDEF"/>
    <property type="match status" value="1"/>
</dbReference>
<dbReference type="SUPFAM" id="SSF55073">
    <property type="entry name" value="Nucleotide cyclase"/>
    <property type="match status" value="1"/>
</dbReference>
<dbReference type="PANTHER" id="PTHR45138">
    <property type="entry name" value="REGULATORY COMPONENTS OF SENSORY TRANSDUCTION SYSTEM"/>
    <property type="match status" value="1"/>
</dbReference>
<keyword evidence="3" id="KW-1003">Cell membrane</keyword>
<evidence type="ECO:0000313" key="10">
    <source>
        <dbReference type="EMBL" id="WEK04486.1"/>
    </source>
</evidence>